<dbReference type="PROSITE" id="PS50142">
    <property type="entry name" value="RNASE_3_2"/>
    <property type="match status" value="1"/>
</dbReference>
<dbReference type="Pfam" id="PF14622">
    <property type="entry name" value="Ribonucleas_3_3"/>
    <property type="match status" value="1"/>
</dbReference>
<feature type="domain" description="RNase III" evidence="1">
    <location>
        <begin position="7"/>
        <end position="139"/>
    </location>
</feature>
<gene>
    <name evidence="2" type="ORF">B5807_06729</name>
</gene>
<evidence type="ECO:0000313" key="2">
    <source>
        <dbReference type="EMBL" id="OSS47754.1"/>
    </source>
</evidence>
<proteinExistence type="predicted"/>
<reference evidence="2 3" key="1">
    <citation type="journal article" date="2017" name="Genome Announc.">
        <title>Genome sequence of the saprophytic ascomycete Epicoccum nigrum ICMP 19927 strain isolated from New Zealand.</title>
        <authorList>
            <person name="Fokin M."/>
            <person name="Fleetwood D."/>
            <person name="Weir B.S."/>
            <person name="Villas-Boas S.G."/>
        </authorList>
    </citation>
    <scope>NUCLEOTIDE SEQUENCE [LARGE SCALE GENOMIC DNA]</scope>
    <source>
        <strain evidence="2 3">ICMP 19927</strain>
    </source>
</reference>
<dbReference type="OMA" id="YNTPTIN"/>
<dbReference type="GO" id="GO:0006396">
    <property type="term" value="P:RNA processing"/>
    <property type="evidence" value="ECO:0007669"/>
    <property type="project" value="InterPro"/>
</dbReference>
<evidence type="ECO:0000313" key="3">
    <source>
        <dbReference type="Proteomes" id="UP000193240"/>
    </source>
</evidence>
<dbReference type="Gene3D" id="1.10.1520.10">
    <property type="entry name" value="Ribonuclease III domain"/>
    <property type="match status" value="1"/>
</dbReference>
<dbReference type="AlphaFoldDB" id="A0A1Y2LV07"/>
<sequence>MSIPQMLARMEHKIGWVFQCKLTAIEALNSAGQPIFYDGQWHILRRNDQLAIIGDKAIDLVLGVMWYRSTNTEGRYYSKGIMSELQRDLVSNEPLATCGFSHDLDGCVITNAGHVGRISERMMATAVEAIVGAVFKDSGFDPEAVRTVMARLGFFKHQLLANTDCKSLAGHTNPTPEA</sequence>
<dbReference type="CDD" id="cd00593">
    <property type="entry name" value="RIBOc"/>
    <property type="match status" value="1"/>
</dbReference>
<dbReference type="SUPFAM" id="SSF69065">
    <property type="entry name" value="RNase III domain-like"/>
    <property type="match status" value="1"/>
</dbReference>
<accession>A0A1Y2LV07</accession>
<dbReference type="GO" id="GO:0004525">
    <property type="term" value="F:ribonuclease III activity"/>
    <property type="evidence" value="ECO:0007669"/>
    <property type="project" value="InterPro"/>
</dbReference>
<dbReference type="InterPro" id="IPR000999">
    <property type="entry name" value="RNase_III_dom"/>
</dbReference>
<protein>
    <recommendedName>
        <fullName evidence="1">RNase III domain-containing protein</fullName>
    </recommendedName>
</protein>
<dbReference type="STRING" id="105696.A0A1Y2LV07"/>
<dbReference type="Proteomes" id="UP000193240">
    <property type="component" value="Unassembled WGS sequence"/>
</dbReference>
<dbReference type="InParanoid" id="A0A1Y2LV07"/>
<dbReference type="InterPro" id="IPR036389">
    <property type="entry name" value="RNase_III_sf"/>
</dbReference>
<keyword evidence="3" id="KW-1185">Reference proteome</keyword>
<dbReference type="EMBL" id="KZ107847">
    <property type="protein sequence ID" value="OSS47754.1"/>
    <property type="molecule type" value="Genomic_DNA"/>
</dbReference>
<evidence type="ECO:0000259" key="1">
    <source>
        <dbReference type="PROSITE" id="PS50142"/>
    </source>
</evidence>
<organism evidence="2 3">
    <name type="scientific">Epicoccum nigrum</name>
    <name type="common">Soil fungus</name>
    <name type="synonym">Epicoccum purpurascens</name>
    <dbReference type="NCBI Taxonomy" id="105696"/>
    <lineage>
        <taxon>Eukaryota</taxon>
        <taxon>Fungi</taxon>
        <taxon>Dikarya</taxon>
        <taxon>Ascomycota</taxon>
        <taxon>Pezizomycotina</taxon>
        <taxon>Dothideomycetes</taxon>
        <taxon>Pleosporomycetidae</taxon>
        <taxon>Pleosporales</taxon>
        <taxon>Pleosporineae</taxon>
        <taxon>Didymellaceae</taxon>
        <taxon>Epicoccum</taxon>
    </lineage>
</organism>
<name>A0A1Y2LV07_EPING</name>